<evidence type="ECO:0000256" key="2">
    <source>
        <dbReference type="ARBA" id="ARBA00022643"/>
    </source>
</evidence>
<dbReference type="AlphaFoldDB" id="A0A086SWR2"/>
<keyword evidence="2" id="KW-0288">FMN</keyword>
<dbReference type="EMBL" id="JPKY01000124">
    <property type="protein sequence ID" value="KFH41544.1"/>
    <property type="molecule type" value="Genomic_DNA"/>
</dbReference>
<dbReference type="PANTHER" id="PTHR32332:SF34">
    <property type="entry name" value="2-NITROPROPANE DIOXYGENASE FAMILY, PUTATIVE-RELATED"/>
    <property type="match status" value="1"/>
</dbReference>
<proteinExistence type="predicted"/>
<keyword evidence="1" id="KW-0285">Flavoprotein</keyword>
<dbReference type="OrthoDB" id="2349068at2759"/>
<dbReference type="PANTHER" id="PTHR32332">
    <property type="entry name" value="2-NITROPROPANE DIOXYGENASE"/>
    <property type="match status" value="1"/>
</dbReference>
<dbReference type="CDD" id="cd04730">
    <property type="entry name" value="NPD_like"/>
    <property type="match status" value="1"/>
</dbReference>
<gene>
    <name evidence="4" type="ORF">ACRE_077460</name>
</gene>
<evidence type="ECO:0000313" key="4">
    <source>
        <dbReference type="EMBL" id="KFH41544.1"/>
    </source>
</evidence>
<dbReference type="HOGENOM" id="CLU_038732_9_0_1"/>
<reference evidence="5" key="1">
    <citation type="journal article" date="2014" name="Genome Announc.">
        <title>Genome sequence and annotation of Acremonium chrysogenum, producer of the beta-lactam antibiotic cephalosporin C.</title>
        <authorList>
            <person name="Terfehr D."/>
            <person name="Dahlmann T.A."/>
            <person name="Specht T."/>
            <person name="Zadra I."/>
            <person name="Kuernsteiner H."/>
            <person name="Kueck U."/>
        </authorList>
    </citation>
    <scope>NUCLEOTIDE SEQUENCE [LARGE SCALE GENOMIC DNA]</scope>
    <source>
        <strain evidence="5">ATCC 11550 / CBS 779.69 / DSM 880 / IAM 14645 / JCM 23072 / IMI 49137</strain>
    </source>
</reference>
<dbReference type="InterPro" id="IPR013785">
    <property type="entry name" value="Aldolase_TIM"/>
</dbReference>
<dbReference type="SUPFAM" id="SSF51412">
    <property type="entry name" value="Inosine monophosphate dehydrogenase (IMPDH)"/>
    <property type="match status" value="1"/>
</dbReference>
<dbReference type="InterPro" id="IPR004136">
    <property type="entry name" value="NMO"/>
</dbReference>
<dbReference type="STRING" id="857340.A0A086SWR2"/>
<keyword evidence="4" id="KW-0503">Monooxygenase</keyword>
<keyword evidence="5" id="KW-1185">Reference proteome</keyword>
<evidence type="ECO:0000256" key="1">
    <source>
        <dbReference type="ARBA" id="ARBA00022630"/>
    </source>
</evidence>
<protein>
    <submittedName>
        <fullName evidence="4">Nitronate monooxygenase-like protein</fullName>
    </submittedName>
</protein>
<name>A0A086SWR2_HAPC1</name>
<dbReference type="Gene3D" id="3.20.20.70">
    <property type="entry name" value="Aldolase class I"/>
    <property type="match status" value="1"/>
</dbReference>
<dbReference type="Pfam" id="PF03060">
    <property type="entry name" value="NMO"/>
    <property type="match status" value="1"/>
</dbReference>
<keyword evidence="3" id="KW-0560">Oxidoreductase</keyword>
<dbReference type="Proteomes" id="UP000029964">
    <property type="component" value="Unassembled WGS sequence"/>
</dbReference>
<evidence type="ECO:0000256" key="3">
    <source>
        <dbReference type="ARBA" id="ARBA00023002"/>
    </source>
</evidence>
<comment type="caution">
    <text evidence="4">The sequence shown here is derived from an EMBL/GenBank/DDBJ whole genome shotgun (WGS) entry which is preliminary data.</text>
</comment>
<accession>A0A086SWR2</accession>
<dbReference type="GO" id="GO:0018580">
    <property type="term" value="F:nitronate monooxygenase activity"/>
    <property type="evidence" value="ECO:0007669"/>
    <property type="project" value="InterPro"/>
</dbReference>
<evidence type="ECO:0000313" key="5">
    <source>
        <dbReference type="Proteomes" id="UP000029964"/>
    </source>
</evidence>
<organism evidence="4 5">
    <name type="scientific">Hapsidospora chrysogenum (strain ATCC 11550 / CBS 779.69 / DSM 880 / IAM 14645 / JCM 23072 / IMI 49137)</name>
    <name type="common">Acremonium chrysogenum</name>
    <dbReference type="NCBI Taxonomy" id="857340"/>
    <lineage>
        <taxon>Eukaryota</taxon>
        <taxon>Fungi</taxon>
        <taxon>Dikarya</taxon>
        <taxon>Ascomycota</taxon>
        <taxon>Pezizomycotina</taxon>
        <taxon>Sordariomycetes</taxon>
        <taxon>Hypocreomycetidae</taxon>
        <taxon>Hypocreales</taxon>
        <taxon>Bionectriaceae</taxon>
        <taxon>Hapsidospora</taxon>
    </lineage>
</organism>
<sequence length="354" mass="37152">MSLSNIQKFFPGAVFPIICNGPMIGAASAAMAAEVSKAGGIGFLPCAVDLTEGSQFLNQLDTGLANAREHIGSALPTSPRLPVGIGFITGHKSIGLFAETALPIIKKHSPAAVWLFAPEEEVKPHGTIIKALRGLDAPPAVFVQVGNVTAAREAVRDGADVLVCQGVDAGGHQFRRGQGVVSLVPGVRQMLKDEFPEKEIVLLGAGGIADGHGVAAVMTLGASGVVMGTRFAVADESVYPDHRKQLILNTSDGGTETLKSPFNDQINNNTLWGPLYDGRGVIGPVHEKFLAGASLEECQRSLKDDYTPEEAVKAVNTWAGTGVGLVRKRQPAGEIVREVRTEAVEAIKRVASLV</sequence>